<organism evidence="2 3">
    <name type="scientific">Agrilutibacter terrestris</name>
    <dbReference type="NCBI Taxonomy" id="2865112"/>
    <lineage>
        <taxon>Bacteria</taxon>
        <taxon>Pseudomonadati</taxon>
        <taxon>Pseudomonadota</taxon>
        <taxon>Gammaproteobacteria</taxon>
        <taxon>Lysobacterales</taxon>
        <taxon>Lysobacteraceae</taxon>
        <taxon>Agrilutibacter</taxon>
    </lineage>
</organism>
<dbReference type="EMBL" id="CP060820">
    <property type="protein sequence ID" value="QNP39998.1"/>
    <property type="molecule type" value="Genomic_DNA"/>
</dbReference>
<dbReference type="AlphaFoldDB" id="A0A7H0FVD2"/>
<dbReference type="KEGG" id="lsx:H8B22_10855"/>
<accession>A0A7H0FVD2</accession>
<evidence type="ECO:0000313" key="3">
    <source>
        <dbReference type="Proteomes" id="UP000516018"/>
    </source>
</evidence>
<feature type="domain" description="GAF" evidence="1">
    <location>
        <begin position="26"/>
        <end position="155"/>
    </location>
</feature>
<reference evidence="2 3" key="1">
    <citation type="submission" date="2020-08" db="EMBL/GenBank/DDBJ databases">
        <title>Lysobacter sp. II4 sp. nov., isolated from soil.</title>
        <authorList>
            <person name="Woo C.Y."/>
            <person name="Kim J."/>
        </authorList>
    </citation>
    <scope>NUCLEOTIDE SEQUENCE [LARGE SCALE GENOMIC DNA]</scope>
    <source>
        <strain evidence="2 3">II4</strain>
    </source>
</reference>
<dbReference type="Pfam" id="PF13185">
    <property type="entry name" value="GAF_2"/>
    <property type="match status" value="1"/>
</dbReference>
<gene>
    <name evidence="2" type="ORF">H8B22_10855</name>
</gene>
<protein>
    <submittedName>
        <fullName evidence="2">GAF domain-containing protein</fullName>
    </submittedName>
</protein>
<dbReference type="RefSeq" id="WP_187711441.1">
    <property type="nucleotide sequence ID" value="NZ_CP060820.1"/>
</dbReference>
<dbReference type="SUPFAM" id="SSF55781">
    <property type="entry name" value="GAF domain-like"/>
    <property type="match status" value="1"/>
</dbReference>
<evidence type="ECO:0000259" key="1">
    <source>
        <dbReference type="Pfam" id="PF13185"/>
    </source>
</evidence>
<sequence length="172" mass="19163">MDAVSRFLERRDAMLLRLDEQLLPATTPAEAAHLLCDYIGRELNLADCVVYFPAGNVLVQVASWGSRRSAGHLLETRLQRPVDRGLPGQCARELQAQRVQDTRLDPRCAADDPGSLSELAVPIRHEDVLLGILDSESPEAEFYDARYEAAFLAIADCGARRLWQLNGHAVRR</sequence>
<keyword evidence="3" id="KW-1185">Reference proteome</keyword>
<proteinExistence type="predicted"/>
<dbReference type="InterPro" id="IPR003018">
    <property type="entry name" value="GAF"/>
</dbReference>
<evidence type="ECO:0000313" key="2">
    <source>
        <dbReference type="EMBL" id="QNP39998.1"/>
    </source>
</evidence>
<dbReference type="InterPro" id="IPR029016">
    <property type="entry name" value="GAF-like_dom_sf"/>
</dbReference>
<dbReference type="Proteomes" id="UP000516018">
    <property type="component" value="Chromosome"/>
</dbReference>
<name>A0A7H0FVD2_9GAMM</name>
<dbReference type="Gene3D" id="3.30.450.40">
    <property type="match status" value="1"/>
</dbReference>